<protein>
    <submittedName>
        <fullName evidence="1">Uncharacterized protein</fullName>
    </submittedName>
</protein>
<organism evidence="1 2">
    <name type="scientific">Populus alba x Populus x berolinensis</name>
    <dbReference type="NCBI Taxonomy" id="444605"/>
    <lineage>
        <taxon>Eukaryota</taxon>
        <taxon>Viridiplantae</taxon>
        <taxon>Streptophyta</taxon>
        <taxon>Embryophyta</taxon>
        <taxon>Tracheophyta</taxon>
        <taxon>Spermatophyta</taxon>
        <taxon>Magnoliopsida</taxon>
        <taxon>eudicotyledons</taxon>
        <taxon>Gunneridae</taxon>
        <taxon>Pentapetalae</taxon>
        <taxon>rosids</taxon>
        <taxon>fabids</taxon>
        <taxon>Malpighiales</taxon>
        <taxon>Salicaceae</taxon>
        <taxon>Saliceae</taxon>
        <taxon>Populus</taxon>
    </lineage>
</organism>
<dbReference type="AlphaFoldDB" id="A0AAD6PTQ9"/>
<keyword evidence="2" id="KW-1185">Reference proteome</keyword>
<name>A0AAD6PTQ9_9ROSI</name>
<comment type="caution">
    <text evidence="1">The sequence shown here is derived from an EMBL/GenBank/DDBJ whole genome shotgun (WGS) entry which is preliminary data.</text>
</comment>
<dbReference type="EMBL" id="JAQIZT010000017">
    <property type="protein sequence ID" value="KAJ6959202.1"/>
    <property type="molecule type" value="Genomic_DNA"/>
</dbReference>
<dbReference type="Proteomes" id="UP001164929">
    <property type="component" value="Chromosome 17"/>
</dbReference>
<evidence type="ECO:0000313" key="1">
    <source>
        <dbReference type="EMBL" id="KAJ6959202.1"/>
    </source>
</evidence>
<sequence length="58" mass="6026">MAAGQLAAFGRLVDGDGGNGSVERGSGRGQAVVVMVVVQVREGRSVAWRNIVAAPIWF</sequence>
<evidence type="ECO:0000313" key="2">
    <source>
        <dbReference type="Proteomes" id="UP001164929"/>
    </source>
</evidence>
<proteinExistence type="predicted"/>
<reference evidence="1" key="1">
    <citation type="journal article" date="2023" name="Mol. Ecol. Resour.">
        <title>Chromosome-level genome assembly of a triploid poplar Populus alba 'Berolinensis'.</title>
        <authorList>
            <person name="Chen S."/>
            <person name="Yu Y."/>
            <person name="Wang X."/>
            <person name="Wang S."/>
            <person name="Zhang T."/>
            <person name="Zhou Y."/>
            <person name="He R."/>
            <person name="Meng N."/>
            <person name="Wang Y."/>
            <person name="Liu W."/>
            <person name="Liu Z."/>
            <person name="Liu J."/>
            <person name="Guo Q."/>
            <person name="Huang H."/>
            <person name="Sederoff R.R."/>
            <person name="Wang G."/>
            <person name="Qu G."/>
            <person name="Chen S."/>
        </authorList>
    </citation>
    <scope>NUCLEOTIDE SEQUENCE</scope>
    <source>
        <strain evidence="1">SC-2020</strain>
    </source>
</reference>
<accession>A0AAD6PTQ9</accession>
<gene>
    <name evidence="1" type="ORF">NC653_037494</name>
</gene>